<reference evidence="2 3" key="1">
    <citation type="journal article" date="2020" name="Mol. Biol. Evol.">
        <title>Distinct Expression and Methylation Patterns for Genes with Different Fates following a Single Whole-Genome Duplication in Flowering Plants.</title>
        <authorList>
            <person name="Shi T."/>
            <person name="Rahmani R.S."/>
            <person name="Gugger P.F."/>
            <person name="Wang M."/>
            <person name="Li H."/>
            <person name="Zhang Y."/>
            <person name="Li Z."/>
            <person name="Wang Q."/>
            <person name="Van de Peer Y."/>
            <person name="Marchal K."/>
            <person name="Chen J."/>
        </authorList>
    </citation>
    <scope>NUCLEOTIDE SEQUENCE [LARGE SCALE GENOMIC DNA]</scope>
    <source>
        <tissue evidence="2">Leaf</tissue>
    </source>
</reference>
<keyword evidence="1" id="KW-0040">ANK repeat</keyword>
<dbReference type="SMART" id="SM00248">
    <property type="entry name" value="ANK"/>
    <property type="match status" value="3"/>
</dbReference>
<dbReference type="AlphaFoldDB" id="A0A822YNX6"/>
<sequence>MEQGDDLLQLLLPRFNGEDFEDWKIQMKVMLKSKDLWEVVTKEISSQNEQIRKKDSGALFYIFRAVDKNIFRSIADSSSAYSAWKLLELKYGEAAQESEQSNGLQPMTAHTWYQDFYNAIVKGKHEKVETCLERNNRVVVVSRITAGQDIPLHIAARVGHLKIVKLLLDRMNKEEVMLMNNNYRTALHLAASGGHLNVVMALVEKERRLVLRECDEQIPLHHAIRNQHKKVVEYLFKATIEVDKADAKNDKEDWDKKARNKFRVTILIALIYGNFYDLALKLVNDFPELLLIKDRFNKTAILALIESTSEHETWWAALLTPISISISTSIEYIKSRIFSFRGDRQDEENAVRECLAPIVPSTDIGGKLRQVDIWH</sequence>
<dbReference type="SUPFAM" id="SSF48403">
    <property type="entry name" value="Ankyrin repeat"/>
    <property type="match status" value="1"/>
</dbReference>
<keyword evidence="3" id="KW-1185">Reference proteome</keyword>
<proteinExistence type="predicted"/>
<name>A0A822YNX6_NELNU</name>
<protein>
    <submittedName>
        <fullName evidence="2">Uncharacterized protein</fullName>
    </submittedName>
</protein>
<dbReference type="InterPro" id="IPR036770">
    <property type="entry name" value="Ankyrin_rpt-contain_sf"/>
</dbReference>
<feature type="repeat" description="ANK" evidence="1">
    <location>
        <begin position="182"/>
        <end position="205"/>
    </location>
</feature>
<dbReference type="PANTHER" id="PTHR24121">
    <property type="entry name" value="NO MECHANORECEPTOR POTENTIAL C, ISOFORM D-RELATED"/>
    <property type="match status" value="1"/>
</dbReference>
<dbReference type="PROSITE" id="PS50297">
    <property type="entry name" value="ANK_REP_REGION"/>
    <property type="match status" value="2"/>
</dbReference>
<organism evidence="2 3">
    <name type="scientific">Nelumbo nucifera</name>
    <name type="common">Sacred lotus</name>
    <dbReference type="NCBI Taxonomy" id="4432"/>
    <lineage>
        <taxon>Eukaryota</taxon>
        <taxon>Viridiplantae</taxon>
        <taxon>Streptophyta</taxon>
        <taxon>Embryophyta</taxon>
        <taxon>Tracheophyta</taxon>
        <taxon>Spermatophyta</taxon>
        <taxon>Magnoliopsida</taxon>
        <taxon>Proteales</taxon>
        <taxon>Nelumbonaceae</taxon>
        <taxon>Nelumbo</taxon>
    </lineage>
</organism>
<feature type="repeat" description="ANK" evidence="1">
    <location>
        <begin position="147"/>
        <end position="170"/>
    </location>
</feature>
<evidence type="ECO:0000313" key="2">
    <source>
        <dbReference type="EMBL" id="DAD32556.1"/>
    </source>
</evidence>
<dbReference type="InterPro" id="IPR002110">
    <property type="entry name" value="Ankyrin_rpt"/>
</dbReference>
<dbReference type="Pfam" id="PF14223">
    <property type="entry name" value="Retrotran_gag_2"/>
    <property type="match status" value="1"/>
</dbReference>
<evidence type="ECO:0000256" key="1">
    <source>
        <dbReference type="PROSITE-ProRule" id="PRU00023"/>
    </source>
</evidence>
<comment type="caution">
    <text evidence="2">The sequence shown here is derived from an EMBL/GenBank/DDBJ whole genome shotgun (WGS) entry which is preliminary data.</text>
</comment>
<dbReference type="Pfam" id="PF12796">
    <property type="entry name" value="Ank_2"/>
    <property type="match status" value="1"/>
</dbReference>
<evidence type="ECO:0000313" key="3">
    <source>
        <dbReference type="Proteomes" id="UP000607653"/>
    </source>
</evidence>
<gene>
    <name evidence="2" type="ORF">HUJ06_011407</name>
</gene>
<dbReference type="Proteomes" id="UP000607653">
    <property type="component" value="Unassembled WGS sequence"/>
</dbReference>
<feature type="repeat" description="ANK" evidence="1">
    <location>
        <begin position="215"/>
        <end position="247"/>
    </location>
</feature>
<dbReference type="EMBL" id="DUZY01000003">
    <property type="protein sequence ID" value="DAD32556.1"/>
    <property type="molecule type" value="Genomic_DNA"/>
</dbReference>
<dbReference type="Gene3D" id="1.25.40.20">
    <property type="entry name" value="Ankyrin repeat-containing domain"/>
    <property type="match status" value="1"/>
</dbReference>
<dbReference type="PROSITE" id="PS50088">
    <property type="entry name" value="ANK_REPEAT"/>
    <property type="match status" value="3"/>
</dbReference>
<accession>A0A822YNX6</accession>
<dbReference type="PANTHER" id="PTHR24121:SF16">
    <property type="entry name" value="NON-SPECIFIC SERINE_THREONINE PROTEIN KINASE"/>
    <property type="match status" value="1"/>
</dbReference>